<dbReference type="EMBL" id="JFJN01000118">
    <property type="protein sequence ID" value="EZH76730.1"/>
    <property type="molecule type" value="Genomic_DNA"/>
</dbReference>
<evidence type="ECO:0000313" key="1">
    <source>
        <dbReference type="EMBL" id="EZH76730.1"/>
    </source>
</evidence>
<gene>
    <name evidence="1" type="ORF">AU05_03005</name>
</gene>
<protein>
    <recommendedName>
        <fullName evidence="3">Secreted protein</fullName>
    </recommendedName>
</protein>
<evidence type="ECO:0000313" key="2">
    <source>
        <dbReference type="Proteomes" id="UP000023842"/>
    </source>
</evidence>
<comment type="caution">
    <text evidence="1">The sequence shown here is derived from an EMBL/GenBank/DDBJ whole genome shotgun (WGS) entry which is preliminary data.</text>
</comment>
<reference evidence="2" key="1">
    <citation type="journal article" date="2014" name="Genome Announc.">
        <title>Draft Genome Sequence of the algae degrading bacterium Pseudomonas mendocina AD6.</title>
        <authorList>
            <person name="Barney B.M."/>
            <person name="Lenneman E.M."/>
        </authorList>
    </citation>
    <scope>NUCLEOTIDE SEQUENCE [LARGE SCALE GENOMIC DNA]</scope>
    <source>
        <strain evidence="2">AD6</strain>
    </source>
</reference>
<evidence type="ECO:0008006" key="3">
    <source>
        <dbReference type="Google" id="ProtNLM"/>
    </source>
</evidence>
<proteinExistence type="predicted"/>
<accession>A0ABN0S625</accession>
<keyword evidence="2" id="KW-1185">Reference proteome</keyword>
<sequence>MMFLSVLLSQTCRVRRKSLRRFLMISLRVAVRESRASLWHLRQVLCQSMPIMRQSLNGIVVPCQLQAGQRNVRG</sequence>
<organism evidence="1 2">
    <name type="scientific">Ectopseudomonas composti</name>
    <dbReference type="NCBI Taxonomy" id="658457"/>
    <lineage>
        <taxon>Bacteria</taxon>
        <taxon>Pseudomonadati</taxon>
        <taxon>Pseudomonadota</taxon>
        <taxon>Gammaproteobacteria</taxon>
        <taxon>Pseudomonadales</taxon>
        <taxon>Pseudomonadaceae</taxon>
        <taxon>Ectopseudomonas</taxon>
    </lineage>
</organism>
<name>A0ABN0S625_9GAMM</name>
<dbReference type="Proteomes" id="UP000023842">
    <property type="component" value="Unassembled WGS sequence"/>
</dbReference>